<gene>
    <name evidence="5" type="ORF">Adt_28430</name>
</gene>
<dbReference type="PANTHER" id="PTHR14296">
    <property type="entry name" value="REMODELING AND SPACING FACTOR 1"/>
    <property type="match status" value="1"/>
</dbReference>
<evidence type="ECO:0000256" key="3">
    <source>
        <dbReference type="SAM" id="MobiDB-lite"/>
    </source>
</evidence>
<keyword evidence="2" id="KW-0539">Nucleus</keyword>
<feature type="compositionally biased region" description="Basic and acidic residues" evidence="3">
    <location>
        <begin position="631"/>
        <end position="641"/>
    </location>
</feature>
<feature type="compositionally biased region" description="Polar residues" evidence="3">
    <location>
        <begin position="499"/>
        <end position="514"/>
    </location>
</feature>
<feature type="compositionally biased region" description="Low complexity" evidence="3">
    <location>
        <begin position="56"/>
        <end position="68"/>
    </location>
</feature>
<keyword evidence="6" id="KW-1185">Reference proteome</keyword>
<dbReference type="Pfam" id="PF02791">
    <property type="entry name" value="DDT"/>
    <property type="match status" value="1"/>
</dbReference>
<evidence type="ECO:0000256" key="1">
    <source>
        <dbReference type="ARBA" id="ARBA00004123"/>
    </source>
</evidence>
<sequence length="776" mass="88595">MQALDLACTSSLDPSAADRSTMSEPSSPIRSLENLDNQNTHVKNNCVENIKEDNVKNNSRSNNDNNVVVRRERPSRACTQRAAARMQAAAEAEAVMAEAERKRKKAKRRERLTARLLKESSEEEEGAGQEEEPAAVEQDGEENGSLSLSLQQFSKIVTPLVGEPESSQLPRWTIRSMWQLASVLNFLNVFRHLLNIKVEFSAEEFETALIMPNNTLGDIHMPLLKAIPPVTRMALGHSTWITVLCRKLRDWWHWVAEGDIPIVASHGAEIEAYNALDPGVRVLILKALCDIRVEQEDIRSFIDDSIKQGVQLSVFRKERLGGDSHGISYWYEDDPIIGQRLYREIRKAEVKKGKGKSIPPIPHSCYQWEAVATNLDEFQNVSEKLFSSKNRTEVSVGKKLKKDMLPEVEKVHKRKERLLKKQHRQALMLDNLINIDGLGAGRALRDRKPVTYTFDDYDRSINEAIKVTKKKHPSPESFDRRDPNVKHEVATNGGLGGPSQYSRHASFSSLSPKSPDNDEFYDDQNAETLDYSNRRRQRPQRLKEFVEAVSDNEVDSDSDDDIVGEVVYDEEYLRRRKQMRKMSSSSEGDEEYVWDEENPEEEEEEEEEDDTLSTSEESDKPPKYKTLPSRTRRETKLRSVDELQSGLRRSKRATRTRIDYRQIEMSESETESMKPDKSNALDEHPTASDNAEFSMGSRDSESNNEKHEMQVDQSTEEHPGTNDDGQMHLPEKSNEIDQDRVGGVQKRHFLDLNELAPGSGFDDIPNPMKDDHKDHL</sequence>
<accession>A0ABD1RYR6</accession>
<dbReference type="EMBL" id="JBFOLK010000008">
    <property type="protein sequence ID" value="KAL2492802.1"/>
    <property type="molecule type" value="Genomic_DNA"/>
</dbReference>
<dbReference type="PANTHER" id="PTHR14296:SF3">
    <property type="entry name" value="DIKAR, ISOFORM F"/>
    <property type="match status" value="1"/>
</dbReference>
<dbReference type="InterPro" id="IPR028938">
    <property type="entry name" value="Rsf1-like"/>
</dbReference>
<comment type="caution">
    <text evidence="5">The sequence shown here is derived from an EMBL/GenBank/DDBJ whole genome shotgun (WGS) entry which is preliminary data.</text>
</comment>
<evidence type="ECO:0000256" key="2">
    <source>
        <dbReference type="ARBA" id="ARBA00023242"/>
    </source>
</evidence>
<evidence type="ECO:0000313" key="6">
    <source>
        <dbReference type="Proteomes" id="UP001604336"/>
    </source>
</evidence>
<feature type="compositionally biased region" description="Basic and acidic residues" evidence="3">
    <location>
        <begin position="671"/>
        <end position="686"/>
    </location>
</feature>
<feature type="region of interest" description="Disordered" evidence="3">
    <location>
        <begin position="1"/>
        <end position="78"/>
    </location>
</feature>
<dbReference type="InterPro" id="IPR018501">
    <property type="entry name" value="DDT_dom"/>
</dbReference>
<proteinExistence type="predicted"/>
<dbReference type="Proteomes" id="UP001604336">
    <property type="component" value="Unassembled WGS sequence"/>
</dbReference>
<feature type="compositionally biased region" description="Polar residues" evidence="3">
    <location>
        <begin position="8"/>
        <end position="47"/>
    </location>
</feature>
<feature type="compositionally biased region" description="Acidic residues" evidence="3">
    <location>
        <begin position="121"/>
        <end position="142"/>
    </location>
</feature>
<comment type="subcellular location">
    <subcellularLocation>
        <location evidence="1">Nucleus</location>
    </subcellularLocation>
</comment>
<dbReference type="GO" id="GO:0005634">
    <property type="term" value="C:nucleus"/>
    <property type="evidence" value="ECO:0007669"/>
    <property type="project" value="UniProtKB-SubCell"/>
</dbReference>
<evidence type="ECO:0000313" key="5">
    <source>
        <dbReference type="EMBL" id="KAL2492802.1"/>
    </source>
</evidence>
<protein>
    <submittedName>
        <fullName evidence="5">DDT domain superfamily</fullName>
    </submittedName>
</protein>
<evidence type="ECO:0000259" key="4">
    <source>
        <dbReference type="Pfam" id="PF02791"/>
    </source>
</evidence>
<reference evidence="6" key="1">
    <citation type="submission" date="2024-07" db="EMBL/GenBank/DDBJ databases">
        <title>Two chromosome-level genome assemblies of Korean endemic species Abeliophyllum distichum and Forsythia ovata (Oleaceae).</title>
        <authorList>
            <person name="Jang H."/>
        </authorList>
    </citation>
    <scope>NUCLEOTIDE SEQUENCE [LARGE SCALE GENOMIC DNA]</scope>
</reference>
<feature type="compositionally biased region" description="Acidic residues" evidence="3">
    <location>
        <begin position="587"/>
        <end position="611"/>
    </location>
</feature>
<name>A0ABD1RYR6_9LAMI</name>
<feature type="compositionally biased region" description="Basic and acidic residues" evidence="3">
    <location>
        <begin position="698"/>
        <end position="740"/>
    </location>
</feature>
<dbReference type="AlphaFoldDB" id="A0ABD1RYR6"/>
<feature type="region of interest" description="Disordered" evidence="3">
    <location>
        <begin position="576"/>
        <end position="776"/>
    </location>
</feature>
<feature type="compositionally biased region" description="Basic and acidic residues" evidence="3">
    <location>
        <begin position="473"/>
        <end position="489"/>
    </location>
</feature>
<feature type="region of interest" description="Disordered" evidence="3">
    <location>
        <begin position="467"/>
        <end position="535"/>
    </location>
</feature>
<feature type="domain" description="DDT" evidence="4">
    <location>
        <begin position="182"/>
        <end position="227"/>
    </location>
</feature>
<organism evidence="5 6">
    <name type="scientific">Abeliophyllum distichum</name>
    <dbReference type="NCBI Taxonomy" id="126358"/>
    <lineage>
        <taxon>Eukaryota</taxon>
        <taxon>Viridiplantae</taxon>
        <taxon>Streptophyta</taxon>
        <taxon>Embryophyta</taxon>
        <taxon>Tracheophyta</taxon>
        <taxon>Spermatophyta</taxon>
        <taxon>Magnoliopsida</taxon>
        <taxon>eudicotyledons</taxon>
        <taxon>Gunneridae</taxon>
        <taxon>Pentapetalae</taxon>
        <taxon>asterids</taxon>
        <taxon>lamiids</taxon>
        <taxon>Lamiales</taxon>
        <taxon>Oleaceae</taxon>
        <taxon>Forsythieae</taxon>
        <taxon>Abeliophyllum</taxon>
    </lineage>
</organism>
<feature type="region of interest" description="Disordered" evidence="3">
    <location>
        <begin position="114"/>
        <end position="143"/>
    </location>
</feature>